<evidence type="ECO:0000256" key="5">
    <source>
        <dbReference type="ARBA" id="ARBA00022692"/>
    </source>
</evidence>
<gene>
    <name evidence="16" type="ORF">DPMN_095819</name>
</gene>
<comment type="caution">
    <text evidence="16">The sequence shown here is derived from an EMBL/GenBank/DDBJ whole genome shotgun (WGS) entry which is preliminary data.</text>
</comment>
<dbReference type="InterPro" id="IPR003092">
    <property type="entry name" value="2pore_dom_K_chnl_TASK"/>
</dbReference>
<proteinExistence type="inferred from homology"/>
<keyword evidence="5 12" id="KW-0812">Transmembrane</keyword>
<keyword evidence="9 12" id="KW-0406">Ion transport</keyword>
<evidence type="ECO:0000256" key="6">
    <source>
        <dbReference type="ARBA" id="ARBA00022826"/>
    </source>
</evidence>
<dbReference type="PRINTS" id="PR01095">
    <property type="entry name" value="TASKCHANNEL"/>
</dbReference>
<feature type="compositionally biased region" description="Basic and acidic residues" evidence="13">
    <location>
        <begin position="270"/>
        <end position="286"/>
    </location>
</feature>
<feature type="domain" description="Potassium channel" evidence="15">
    <location>
        <begin position="82"/>
        <end position="141"/>
    </location>
</feature>
<evidence type="ECO:0000256" key="12">
    <source>
        <dbReference type="RuleBase" id="RU003857"/>
    </source>
</evidence>
<evidence type="ECO:0000256" key="7">
    <source>
        <dbReference type="ARBA" id="ARBA00022958"/>
    </source>
</evidence>
<reference evidence="16" key="1">
    <citation type="journal article" date="2019" name="bioRxiv">
        <title>The Genome of the Zebra Mussel, Dreissena polymorpha: A Resource for Invasive Species Research.</title>
        <authorList>
            <person name="McCartney M.A."/>
            <person name="Auch B."/>
            <person name="Kono T."/>
            <person name="Mallez S."/>
            <person name="Zhang Y."/>
            <person name="Obille A."/>
            <person name="Becker A."/>
            <person name="Abrahante J.E."/>
            <person name="Garbe J."/>
            <person name="Badalamenti J.P."/>
            <person name="Herman A."/>
            <person name="Mangelson H."/>
            <person name="Liachko I."/>
            <person name="Sullivan S."/>
            <person name="Sone E.D."/>
            <person name="Koren S."/>
            <person name="Silverstein K.A.T."/>
            <person name="Beckman K.B."/>
            <person name="Gohl D.M."/>
        </authorList>
    </citation>
    <scope>NUCLEOTIDE SEQUENCE</scope>
    <source>
        <strain evidence="16">Duluth1</strain>
        <tissue evidence="16">Whole animal</tissue>
    </source>
</reference>
<evidence type="ECO:0000256" key="10">
    <source>
        <dbReference type="ARBA" id="ARBA00023136"/>
    </source>
</evidence>
<dbReference type="GO" id="GO:0015271">
    <property type="term" value="F:outward rectifier potassium channel activity"/>
    <property type="evidence" value="ECO:0007669"/>
    <property type="project" value="TreeGrafter"/>
</dbReference>
<dbReference type="Proteomes" id="UP000828390">
    <property type="component" value="Unassembled WGS sequence"/>
</dbReference>
<dbReference type="Pfam" id="PF07885">
    <property type="entry name" value="Ion_trans_2"/>
    <property type="match status" value="2"/>
</dbReference>
<feature type="region of interest" description="Disordered" evidence="13">
    <location>
        <begin position="258"/>
        <end position="286"/>
    </location>
</feature>
<comment type="subcellular location">
    <subcellularLocation>
        <location evidence="1">Membrane</location>
        <topology evidence="1">Multi-pass membrane protein</topology>
    </subcellularLocation>
</comment>
<evidence type="ECO:0000256" key="13">
    <source>
        <dbReference type="SAM" id="MobiDB-lite"/>
    </source>
</evidence>
<keyword evidence="10 14" id="KW-0472">Membrane</keyword>
<dbReference type="InterPro" id="IPR003280">
    <property type="entry name" value="2pore_dom_K_chnl"/>
</dbReference>
<feature type="transmembrane region" description="Helical" evidence="14">
    <location>
        <begin position="89"/>
        <end position="108"/>
    </location>
</feature>
<keyword evidence="11 12" id="KW-0407">Ion channel</keyword>
<evidence type="ECO:0000256" key="2">
    <source>
        <dbReference type="ARBA" id="ARBA00006666"/>
    </source>
</evidence>
<dbReference type="GO" id="GO:0005886">
    <property type="term" value="C:plasma membrane"/>
    <property type="evidence" value="ECO:0007669"/>
    <property type="project" value="TreeGrafter"/>
</dbReference>
<evidence type="ECO:0000256" key="4">
    <source>
        <dbReference type="ARBA" id="ARBA00022538"/>
    </source>
</evidence>
<dbReference type="InterPro" id="IPR013099">
    <property type="entry name" value="K_chnl_dom"/>
</dbReference>
<name>A0A9D4L778_DREPO</name>
<accession>A0A9D4L778</accession>
<dbReference type="SUPFAM" id="SSF81324">
    <property type="entry name" value="Voltage-gated potassium channels"/>
    <property type="match status" value="2"/>
</dbReference>
<keyword evidence="8 14" id="KW-1133">Transmembrane helix</keyword>
<keyword evidence="7" id="KW-0630">Potassium</keyword>
<organism evidence="16 17">
    <name type="scientific">Dreissena polymorpha</name>
    <name type="common">Zebra mussel</name>
    <name type="synonym">Mytilus polymorpha</name>
    <dbReference type="NCBI Taxonomy" id="45954"/>
    <lineage>
        <taxon>Eukaryota</taxon>
        <taxon>Metazoa</taxon>
        <taxon>Spiralia</taxon>
        <taxon>Lophotrochozoa</taxon>
        <taxon>Mollusca</taxon>
        <taxon>Bivalvia</taxon>
        <taxon>Autobranchia</taxon>
        <taxon>Heteroconchia</taxon>
        <taxon>Euheterodonta</taxon>
        <taxon>Imparidentia</taxon>
        <taxon>Neoheterodontei</taxon>
        <taxon>Myida</taxon>
        <taxon>Dreissenoidea</taxon>
        <taxon>Dreissenidae</taxon>
        <taxon>Dreissena</taxon>
    </lineage>
</organism>
<dbReference type="PRINTS" id="PR01333">
    <property type="entry name" value="2POREKCHANEL"/>
</dbReference>
<evidence type="ECO:0000256" key="11">
    <source>
        <dbReference type="ARBA" id="ARBA00023303"/>
    </source>
</evidence>
<dbReference type="GO" id="GO:0022841">
    <property type="term" value="F:potassium ion leak channel activity"/>
    <property type="evidence" value="ECO:0007669"/>
    <property type="project" value="TreeGrafter"/>
</dbReference>
<evidence type="ECO:0000256" key="8">
    <source>
        <dbReference type="ARBA" id="ARBA00022989"/>
    </source>
</evidence>
<dbReference type="GO" id="GO:0030322">
    <property type="term" value="P:stabilization of membrane potential"/>
    <property type="evidence" value="ECO:0007669"/>
    <property type="project" value="TreeGrafter"/>
</dbReference>
<feature type="domain" description="Potassium channel" evidence="15">
    <location>
        <begin position="172"/>
        <end position="247"/>
    </location>
</feature>
<keyword evidence="6" id="KW-0631">Potassium channel</keyword>
<feature type="transmembrane region" description="Helical" evidence="14">
    <location>
        <begin position="192"/>
        <end position="209"/>
    </location>
</feature>
<evidence type="ECO:0000313" key="16">
    <source>
        <dbReference type="EMBL" id="KAH3853297.1"/>
    </source>
</evidence>
<reference evidence="16" key="2">
    <citation type="submission" date="2020-11" db="EMBL/GenBank/DDBJ databases">
        <authorList>
            <person name="McCartney M.A."/>
            <person name="Auch B."/>
            <person name="Kono T."/>
            <person name="Mallez S."/>
            <person name="Becker A."/>
            <person name="Gohl D.M."/>
            <person name="Silverstein K.A.T."/>
            <person name="Koren S."/>
            <person name="Bechman K.B."/>
            <person name="Herman A."/>
            <person name="Abrahante J.E."/>
            <person name="Garbe J."/>
        </authorList>
    </citation>
    <scope>NUCLEOTIDE SEQUENCE</scope>
    <source>
        <strain evidence="16">Duluth1</strain>
        <tissue evidence="16">Whole animal</tissue>
    </source>
</reference>
<dbReference type="EMBL" id="JAIWYP010000003">
    <property type="protein sequence ID" value="KAH3853297.1"/>
    <property type="molecule type" value="Genomic_DNA"/>
</dbReference>
<keyword evidence="4" id="KW-0633">Potassium transport</keyword>
<dbReference type="PANTHER" id="PTHR11003:SF334">
    <property type="entry name" value="FI03418P"/>
    <property type="match status" value="1"/>
</dbReference>
<evidence type="ECO:0000256" key="14">
    <source>
        <dbReference type="SAM" id="Phobius"/>
    </source>
</evidence>
<feature type="transmembrane region" description="Helical" evidence="14">
    <location>
        <begin position="6"/>
        <end position="24"/>
    </location>
</feature>
<feature type="transmembrane region" description="Helical" evidence="14">
    <location>
        <begin position="120"/>
        <end position="138"/>
    </location>
</feature>
<comment type="similarity">
    <text evidence="2 12">Belongs to the two pore domain potassium channel (TC 1.A.1.8) family.</text>
</comment>
<evidence type="ECO:0000259" key="15">
    <source>
        <dbReference type="Pfam" id="PF07885"/>
    </source>
</evidence>
<dbReference type="OrthoDB" id="297496at2759"/>
<evidence type="ECO:0000313" key="17">
    <source>
        <dbReference type="Proteomes" id="UP000828390"/>
    </source>
</evidence>
<evidence type="ECO:0000256" key="3">
    <source>
        <dbReference type="ARBA" id="ARBA00022448"/>
    </source>
</evidence>
<keyword evidence="17" id="KW-1185">Reference proteome</keyword>
<feature type="transmembrane region" description="Helical" evidence="14">
    <location>
        <begin position="159"/>
        <end position="180"/>
    </location>
</feature>
<feature type="transmembrane region" description="Helical" evidence="14">
    <location>
        <begin position="221"/>
        <end position="240"/>
    </location>
</feature>
<sequence length="286" mass="32107">MHWIAVVVVFALTVGYLFIGAAVFRKLESDNEQETKTLSYATMREFMGNNTCVSAEELEELIRNMVSLYKQGILATGNQSKSSADQWDWWSSFFFSATVVTTIGYGHISPSTQGGKIFCIFYAVVGIPLVGIFFAGIGKKLIFPIKQLRNRSDKKLVQTAISVLIALFGIGLLIFLPAWAFHHFEGWSFPDSIYYAVITLTTIGFGDFVPGRDERSYRAGYQVLTIVWIFIGLSWFAIVVTDISDIFKAKIEKRGTNVQRRKSHMSSSSKEFDAIRPKADSRVSRA</sequence>
<dbReference type="AlphaFoldDB" id="A0A9D4L778"/>
<keyword evidence="3 12" id="KW-0813">Transport</keyword>
<protein>
    <recommendedName>
        <fullName evidence="15">Potassium channel domain-containing protein</fullName>
    </recommendedName>
</protein>
<dbReference type="PANTHER" id="PTHR11003">
    <property type="entry name" value="POTASSIUM CHANNEL, SUBFAMILY K"/>
    <property type="match status" value="1"/>
</dbReference>
<evidence type="ECO:0000256" key="9">
    <source>
        <dbReference type="ARBA" id="ARBA00023065"/>
    </source>
</evidence>
<dbReference type="Gene3D" id="1.10.287.70">
    <property type="match status" value="1"/>
</dbReference>
<evidence type="ECO:0000256" key="1">
    <source>
        <dbReference type="ARBA" id="ARBA00004141"/>
    </source>
</evidence>